<feature type="domain" description="Dihydroneopterin aldolase/epimerase" evidence="7">
    <location>
        <begin position="4"/>
        <end position="116"/>
    </location>
</feature>
<dbReference type="Pfam" id="PF02152">
    <property type="entry name" value="FolB"/>
    <property type="match status" value="1"/>
</dbReference>
<dbReference type="InterPro" id="IPR006156">
    <property type="entry name" value="Dihydroneopterin_aldolase"/>
</dbReference>
<name>A0ABX9KHY6_9FUSO</name>
<organism evidence="8 9">
    <name type="scientific">Psychrilyobacter piezotolerans</name>
    <dbReference type="NCBI Taxonomy" id="2293438"/>
    <lineage>
        <taxon>Bacteria</taxon>
        <taxon>Fusobacteriati</taxon>
        <taxon>Fusobacteriota</taxon>
        <taxon>Fusobacteriia</taxon>
        <taxon>Fusobacteriales</taxon>
        <taxon>Fusobacteriaceae</taxon>
        <taxon>Psychrilyobacter</taxon>
    </lineage>
</organism>
<gene>
    <name evidence="8" type="primary">folB</name>
    <name evidence="8" type="ORF">DYH56_06525</name>
</gene>
<comment type="similarity">
    <text evidence="3 6">Belongs to the DHNA family.</text>
</comment>
<dbReference type="PANTHER" id="PTHR42844:SF1">
    <property type="entry name" value="DIHYDRONEOPTERIN ALDOLASE 1-RELATED"/>
    <property type="match status" value="1"/>
</dbReference>
<dbReference type="InterPro" id="IPR006157">
    <property type="entry name" value="FolB_dom"/>
</dbReference>
<dbReference type="NCBIfam" id="TIGR00526">
    <property type="entry name" value="folB_dom"/>
    <property type="match status" value="1"/>
</dbReference>
<comment type="function">
    <text evidence="6">Catalyzes the conversion of 7,8-dihydroneopterin to 6-hydroxymethyl-7,8-dihydropterin.</text>
</comment>
<dbReference type="Gene3D" id="3.30.1130.10">
    <property type="match status" value="1"/>
</dbReference>
<dbReference type="PANTHER" id="PTHR42844">
    <property type="entry name" value="DIHYDRONEOPTERIN ALDOLASE 1-RELATED"/>
    <property type="match status" value="1"/>
</dbReference>
<dbReference type="RefSeq" id="WP_114642063.1">
    <property type="nucleotide sequence ID" value="NZ_JAACIO010000009.1"/>
</dbReference>
<evidence type="ECO:0000256" key="5">
    <source>
        <dbReference type="ARBA" id="ARBA00023239"/>
    </source>
</evidence>
<accession>A0ABX9KHY6</accession>
<dbReference type="CDD" id="cd00534">
    <property type="entry name" value="DHNA_DHNTPE"/>
    <property type="match status" value="1"/>
</dbReference>
<evidence type="ECO:0000259" key="7">
    <source>
        <dbReference type="SMART" id="SM00905"/>
    </source>
</evidence>
<comment type="pathway">
    <text evidence="2 6">Cofactor biosynthesis; tetrahydrofolate biosynthesis; 2-amino-4-hydroxy-6-hydroxymethyl-7,8-dihydropteridine diphosphate from 7,8-dihydroneopterin triphosphate: step 3/4.</text>
</comment>
<evidence type="ECO:0000313" key="9">
    <source>
        <dbReference type="Proteomes" id="UP000263486"/>
    </source>
</evidence>
<evidence type="ECO:0000256" key="1">
    <source>
        <dbReference type="ARBA" id="ARBA00001353"/>
    </source>
</evidence>
<keyword evidence="5 6" id="KW-0456">Lyase</keyword>
<evidence type="ECO:0000256" key="4">
    <source>
        <dbReference type="ARBA" id="ARBA00022909"/>
    </source>
</evidence>
<evidence type="ECO:0000256" key="2">
    <source>
        <dbReference type="ARBA" id="ARBA00005013"/>
    </source>
</evidence>
<keyword evidence="9" id="KW-1185">Reference proteome</keyword>
<dbReference type="SMART" id="SM00905">
    <property type="entry name" value="FolB"/>
    <property type="match status" value="1"/>
</dbReference>
<reference evidence="8 9" key="1">
    <citation type="submission" date="2018-08" db="EMBL/GenBank/DDBJ databases">
        <title>Draft genome sequence of Psychrilyobacter sp. strain SD5 isolated from Black Sea water.</title>
        <authorList>
            <person name="Yadav S."/>
            <person name="Villanueva L."/>
            <person name="Damste J.S.S."/>
        </authorList>
    </citation>
    <scope>NUCLEOTIDE SEQUENCE [LARGE SCALE GENOMIC DNA]</scope>
    <source>
        <strain evidence="8 9">SD5</strain>
    </source>
</reference>
<dbReference type="EC" id="4.1.2.25" evidence="6"/>
<evidence type="ECO:0000313" key="8">
    <source>
        <dbReference type="EMBL" id="REI41558.1"/>
    </source>
</evidence>
<dbReference type="EMBL" id="QUAJ01000009">
    <property type="protein sequence ID" value="REI41558.1"/>
    <property type="molecule type" value="Genomic_DNA"/>
</dbReference>
<comment type="catalytic activity">
    <reaction evidence="1 6">
        <text>7,8-dihydroneopterin = 6-hydroxymethyl-7,8-dihydropterin + glycolaldehyde</text>
        <dbReference type="Rhea" id="RHEA:10540"/>
        <dbReference type="ChEBI" id="CHEBI:17001"/>
        <dbReference type="ChEBI" id="CHEBI:17071"/>
        <dbReference type="ChEBI" id="CHEBI:44841"/>
        <dbReference type="EC" id="4.1.2.25"/>
    </reaction>
</comment>
<keyword evidence="4 6" id="KW-0289">Folate biosynthesis</keyword>
<evidence type="ECO:0000256" key="3">
    <source>
        <dbReference type="ARBA" id="ARBA00005708"/>
    </source>
</evidence>
<proteinExistence type="inferred from homology"/>
<dbReference type="Proteomes" id="UP000263486">
    <property type="component" value="Unassembled WGS sequence"/>
</dbReference>
<dbReference type="InterPro" id="IPR043133">
    <property type="entry name" value="GTP-CH-I_C/QueF"/>
</dbReference>
<evidence type="ECO:0000256" key="6">
    <source>
        <dbReference type="RuleBase" id="RU362079"/>
    </source>
</evidence>
<dbReference type="GO" id="GO:0004150">
    <property type="term" value="F:dihydroneopterin aldolase activity"/>
    <property type="evidence" value="ECO:0007669"/>
    <property type="project" value="UniProtKB-EC"/>
</dbReference>
<comment type="caution">
    <text evidence="8">The sequence shown here is derived from an EMBL/GenBank/DDBJ whole genome shotgun (WGS) entry which is preliminary data.</text>
</comment>
<dbReference type="NCBIfam" id="TIGR00525">
    <property type="entry name" value="folB"/>
    <property type="match status" value="1"/>
</dbReference>
<protein>
    <recommendedName>
        <fullName evidence="6">7,8-dihydroneopterin aldolase</fullName>
        <ecNumber evidence="6">4.1.2.25</ecNumber>
    </recommendedName>
</protein>
<dbReference type="SUPFAM" id="SSF55620">
    <property type="entry name" value="Tetrahydrobiopterin biosynthesis enzymes-like"/>
    <property type="match status" value="1"/>
</dbReference>
<sequence>MDKIIVKNIKAYGYHGALTEENILGQNFYADVTLYKSLKKAGLTDDLSKSISYVDVYYDVEDIIKNKKFKLIEALAEMIAHTLLVKYGIEKVEVEIRKPGAPINGSFDYVGVGITREAKNYEMD</sequence>